<evidence type="ECO:0000256" key="1">
    <source>
        <dbReference type="SAM" id="Phobius"/>
    </source>
</evidence>
<dbReference type="Proteomes" id="UP000289718">
    <property type="component" value="Unassembled WGS sequence"/>
</dbReference>
<evidence type="ECO:0000313" key="2">
    <source>
        <dbReference type="EMBL" id="RXK11621.1"/>
    </source>
</evidence>
<keyword evidence="1" id="KW-1133">Transmembrane helix</keyword>
<dbReference type="RefSeq" id="WP_129062490.1">
    <property type="nucleotide sequence ID" value="NZ_NXIE01000006.1"/>
</dbReference>
<dbReference type="AlphaFoldDB" id="A0A4Q1ASN4"/>
<keyword evidence="3" id="KW-1185">Reference proteome</keyword>
<evidence type="ECO:0000313" key="3">
    <source>
        <dbReference type="Proteomes" id="UP000289718"/>
    </source>
</evidence>
<feature type="transmembrane region" description="Helical" evidence="1">
    <location>
        <begin position="6"/>
        <end position="29"/>
    </location>
</feature>
<name>A0A4Q1ASN4_9BACT</name>
<dbReference type="OrthoDB" id="5344422at2"/>
<keyword evidence="1" id="KW-0812">Transmembrane</keyword>
<accession>A0A4Q1ASN4</accession>
<sequence length="188" mass="22414">MINENIIIIILGIVAAIIIILLLVIIMMLNKKESSKSSKRYATTSSSMYVKMPDTLKISVPSNIEKMSKREVLNITKKVFDSYKIFDYKKMNTFELDKKEWHSWQISFLLMLYKHEEEFFIPNQNEVFHFFLLNSSDNDIKSLVRGIFKKYENYVDITESKDFLCKNYIWSNKDISILFYFLANYKNY</sequence>
<reference evidence="2 3" key="1">
    <citation type="submission" date="2017-09" db="EMBL/GenBank/DDBJ databases">
        <title>Genomics of the genus Arcobacter.</title>
        <authorList>
            <person name="Perez-Cataluna A."/>
            <person name="Figueras M.J."/>
            <person name="Salas-Masso N."/>
        </authorList>
    </citation>
    <scope>NUCLEOTIDE SEQUENCE [LARGE SCALE GENOMIC DNA]</scope>
    <source>
        <strain evidence="2 3">F156-34</strain>
    </source>
</reference>
<organism evidence="2 3">
    <name type="scientific">Halarcobacter mediterraneus</name>
    <dbReference type="NCBI Taxonomy" id="2023153"/>
    <lineage>
        <taxon>Bacteria</taxon>
        <taxon>Pseudomonadati</taxon>
        <taxon>Campylobacterota</taxon>
        <taxon>Epsilonproteobacteria</taxon>
        <taxon>Campylobacterales</taxon>
        <taxon>Arcobacteraceae</taxon>
        <taxon>Halarcobacter</taxon>
    </lineage>
</organism>
<protein>
    <submittedName>
        <fullName evidence="2">Uncharacterized protein</fullName>
    </submittedName>
</protein>
<keyword evidence="1" id="KW-0472">Membrane</keyword>
<comment type="caution">
    <text evidence="2">The sequence shown here is derived from an EMBL/GenBank/DDBJ whole genome shotgun (WGS) entry which is preliminary data.</text>
</comment>
<dbReference type="EMBL" id="NXIE01000006">
    <property type="protein sequence ID" value="RXK11621.1"/>
    <property type="molecule type" value="Genomic_DNA"/>
</dbReference>
<gene>
    <name evidence="2" type="ORF">CP965_12685</name>
</gene>
<proteinExistence type="predicted"/>